<sequence length="77" mass="8669">MSASNPSEHLVKGQNLSLTRLIFVKPQRQDPNDHESPLSSSKCPTPLHIMVIYAYAMLTARRKNGSGCLPIHKRRMI</sequence>
<dbReference type="Proteomes" id="UP000298030">
    <property type="component" value="Unassembled WGS sequence"/>
</dbReference>
<accession>A0A4Y7TEL8</accession>
<dbReference type="EMBL" id="QPFP01000014">
    <property type="protein sequence ID" value="TEB32627.1"/>
    <property type="molecule type" value="Genomic_DNA"/>
</dbReference>
<evidence type="ECO:0000313" key="1">
    <source>
        <dbReference type="EMBL" id="TEB32627.1"/>
    </source>
</evidence>
<proteinExistence type="predicted"/>
<reference evidence="1 2" key="1">
    <citation type="journal article" date="2019" name="Nat. Ecol. Evol.">
        <title>Megaphylogeny resolves global patterns of mushroom evolution.</title>
        <authorList>
            <person name="Varga T."/>
            <person name="Krizsan K."/>
            <person name="Foldi C."/>
            <person name="Dima B."/>
            <person name="Sanchez-Garcia M."/>
            <person name="Sanchez-Ramirez S."/>
            <person name="Szollosi G.J."/>
            <person name="Szarkandi J.G."/>
            <person name="Papp V."/>
            <person name="Albert L."/>
            <person name="Andreopoulos W."/>
            <person name="Angelini C."/>
            <person name="Antonin V."/>
            <person name="Barry K.W."/>
            <person name="Bougher N.L."/>
            <person name="Buchanan P."/>
            <person name="Buyck B."/>
            <person name="Bense V."/>
            <person name="Catcheside P."/>
            <person name="Chovatia M."/>
            <person name="Cooper J."/>
            <person name="Damon W."/>
            <person name="Desjardin D."/>
            <person name="Finy P."/>
            <person name="Geml J."/>
            <person name="Haridas S."/>
            <person name="Hughes K."/>
            <person name="Justo A."/>
            <person name="Karasinski D."/>
            <person name="Kautmanova I."/>
            <person name="Kiss B."/>
            <person name="Kocsube S."/>
            <person name="Kotiranta H."/>
            <person name="LaButti K.M."/>
            <person name="Lechner B.E."/>
            <person name="Liimatainen K."/>
            <person name="Lipzen A."/>
            <person name="Lukacs Z."/>
            <person name="Mihaltcheva S."/>
            <person name="Morgado L.N."/>
            <person name="Niskanen T."/>
            <person name="Noordeloos M.E."/>
            <person name="Ohm R.A."/>
            <person name="Ortiz-Santana B."/>
            <person name="Ovrebo C."/>
            <person name="Racz N."/>
            <person name="Riley R."/>
            <person name="Savchenko A."/>
            <person name="Shiryaev A."/>
            <person name="Soop K."/>
            <person name="Spirin V."/>
            <person name="Szebenyi C."/>
            <person name="Tomsovsky M."/>
            <person name="Tulloss R.E."/>
            <person name="Uehling J."/>
            <person name="Grigoriev I.V."/>
            <person name="Vagvolgyi C."/>
            <person name="Papp T."/>
            <person name="Martin F.M."/>
            <person name="Miettinen O."/>
            <person name="Hibbett D.S."/>
            <person name="Nagy L.G."/>
        </authorList>
    </citation>
    <scope>NUCLEOTIDE SEQUENCE [LARGE SCALE GENOMIC DNA]</scope>
    <source>
        <strain evidence="1 2">FP101781</strain>
    </source>
</reference>
<name>A0A4Y7TEL8_COPMI</name>
<protein>
    <submittedName>
        <fullName evidence="1">Uncharacterized protein</fullName>
    </submittedName>
</protein>
<organism evidence="1 2">
    <name type="scientific">Coprinellus micaceus</name>
    <name type="common">Glistening ink-cap mushroom</name>
    <name type="synonym">Coprinus micaceus</name>
    <dbReference type="NCBI Taxonomy" id="71717"/>
    <lineage>
        <taxon>Eukaryota</taxon>
        <taxon>Fungi</taxon>
        <taxon>Dikarya</taxon>
        <taxon>Basidiomycota</taxon>
        <taxon>Agaricomycotina</taxon>
        <taxon>Agaricomycetes</taxon>
        <taxon>Agaricomycetidae</taxon>
        <taxon>Agaricales</taxon>
        <taxon>Agaricineae</taxon>
        <taxon>Psathyrellaceae</taxon>
        <taxon>Coprinellus</taxon>
    </lineage>
</organism>
<gene>
    <name evidence="1" type="ORF">FA13DRAFT_1731113</name>
</gene>
<comment type="caution">
    <text evidence="1">The sequence shown here is derived from an EMBL/GenBank/DDBJ whole genome shotgun (WGS) entry which is preliminary data.</text>
</comment>
<evidence type="ECO:0000313" key="2">
    <source>
        <dbReference type="Proteomes" id="UP000298030"/>
    </source>
</evidence>
<keyword evidence="2" id="KW-1185">Reference proteome</keyword>
<dbReference type="AlphaFoldDB" id="A0A4Y7TEL8"/>